<reference evidence="4" key="1">
    <citation type="submission" date="2009-10" db="EMBL/GenBank/DDBJ databases">
        <title>The complete chromosome of Gordonia bronchialis DSM 43247.</title>
        <authorList>
            <consortium name="US DOE Joint Genome Institute (JGI-PGF)"/>
            <person name="Lucas S."/>
            <person name="Copeland A."/>
            <person name="Lapidus A."/>
            <person name="Glavina del Rio T."/>
            <person name="Dalin E."/>
            <person name="Tice H."/>
            <person name="Bruce D."/>
            <person name="Goodwin L."/>
            <person name="Pitluck S."/>
            <person name="Kyrpides N."/>
            <person name="Mavromatis K."/>
            <person name="Ivanova N."/>
            <person name="Ovchinnikova G."/>
            <person name="Saunders E."/>
            <person name="Brettin T."/>
            <person name="Detter J.C."/>
            <person name="Han C."/>
            <person name="Larimer F."/>
            <person name="Land M."/>
            <person name="Hauser L."/>
            <person name="Markowitz V."/>
            <person name="Cheng J.-F."/>
            <person name="Hugenholtz P."/>
            <person name="Woyke T."/>
            <person name="Wu D."/>
            <person name="Jando M."/>
            <person name="Schneider S."/>
            <person name="Goeker M."/>
            <person name="Klenk H.-P."/>
            <person name="Eisen J.A."/>
        </authorList>
    </citation>
    <scope>NUCLEOTIDE SEQUENCE [LARGE SCALE GENOMIC DNA]</scope>
    <source>
        <strain evidence="4">ATCC 25592 / DSM 43247 / BCRC 13721 / JCM 3198 / KCTC 3076 / NBRC 16047 / NCTC 10667</strain>
    </source>
</reference>
<dbReference type="KEGG" id="gbr:Gbro_4416"/>
<dbReference type="STRING" id="526226.Gbro_4416"/>
<dbReference type="EMBL" id="CP001802">
    <property type="protein sequence ID" value="ACY23556.1"/>
    <property type="molecule type" value="Genomic_DNA"/>
</dbReference>
<protein>
    <submittedName>
        <fullName evidence="3">Uncharacterized protein</fullName>
    </submittedName>
</protein>
<evidence type="ECO:0000256" key="2">
    <source>
        <dbReference type="SAM" id="Phobius"/>
    </source>
</evidence>
<dbReference type="Proteomes" id="UP000001219">
    <property type="component" value="Chromosome"/>
</dbReference>
<keyword evidence="2" id="KW-1133">Transmembrane helix</keyword>
<evidence type="ECO:0000313" key="3">
    <source>
        <dbReference type="EMBL" id="ACY23556.1"/>
    </source>
</evidence>
<feature type="compositionally biased region" description="Low complexity" evidence="1">
    <location>
        <begin position="61"/>
        <end position="73"/>
    </location>
</feature>
<keyword evidence="2" id="KW-0472">Membrane</keyword>
<organism evidence="3 4">
    <name type="scientific">Gordonia bronchialis (strain ATCC 25592 / DSM 43247 / BCRC 13721 / JCM 3198 / KCTC 3076 / NBRC 16047 / NCTC 10667)</name>
    <name type="common">Rhodococcus bronchialis</name>
    <dbReference type="NCBI Taxonomy" id="526226"/>
    <lineage>
        <taxon>Bacteria</taxon>
        <taxon>Bacillati</taxon>
        <taxon>Actinomycetota</taxon>
        <taxon>Actinomycetes</taxon>
        <taxon>Mycobacteriales</taxon>
        <taxon>Gordoniaceae</taxon>
        <taxon>Gordonia</taxon>
    </lineage>
</organism>
<name>D0L6J6_GORB4</name>
<proteinExistence type="predicted"/>
<sequence>MVSGFRYASVSAPATQPTGRSAFGGRLLSRWWGIALLVAIVVAVPLMHIVVAACGPATATSSATSASGHHSTPVAPETHSPHPATAPVIMPGTDQSGASMGPGDDCDAHTHGCAFLRGADVDPPPIIMVALIWGFLVLAGTVLRGFPVRTVLGRPPPWAMRSHLELQVIRC</sequence>
<feature type="transmembrane region" description="Helical" evidence="2">
    <location>
        <begin position="126"/>
        <end position="146"/>
    </location>
</feature>
<reference evidence="3 4" key="2">
    <citation type="journal article" date="2010" name="Stand. Genomic Sci.">
        <title>Complete genome sequence of Gordonia bronchialis type strain (3410).</title>
        <authorList>
            <person name="Ivanova N."/>
            <person name="Sikorski J."/>
            <person name="Jando M."/>
            <person name="Lapidus A."/>
            <person name="Nolan M."/>
            <person name="Lucas S."/>
            <person name="Del Rio T.G."/>
            <person name="Tice H."/>
            <person name="Copeland A."/>
            <person name="Cheng J.F."/>
            <person name="Chen F."/>
            <person name="Bruce D."/>
            <person name="Goodwin L."/>
            <person name="Pitluck S."/>
            <person name="Mavromatis K."/>
            <person name="Ovchinnikova G."/>
            <person name="Pati A."/>
            <person name="Chen A."/>
            <person name="Palaniappan K."/>
            <person name="Land M."/>
            <person name="Hauser L."/>
            <person name="Chang Y.J."/>
            <person name="Jeffries C.D."/>
            <person name="Chain P."/>
            <person name="Saunders E."/>
            <person name="Han C."/>
            <person name="Detter J.C."/>
            <person name="Brettin T."/>
            <person name="Rohde M."/>
            <person name="Goker M."/>
            <person name="Bristow J."/>
            <person name="Eisen J.A."/>
            <person name="Markowitz V."/>
            <person name="Hugenholtz P."/>
            <person name="Klenk H.P."/>
            <person name="Kyrpides N.C."/>
        </authorList>
    </citation>
    <scope>NUCLEOTIDE SEQUENCE [LARGE SCALE GENOMIC DNA]</scope>
    <source>
        <strain evidence="4">ATCC 25592 / DSM 43247 / BCRC 13721 / JCM 3198 / KCTC 3076 / NBRC 16047 / NCTC 10667</strain>
    </source>
</reference>
<evidence type="ECO:0000313" key="4">
    <source>
        <dbReference type="Proteomes" id="UP000001219"/>
    </source>
</evidence>
<feature type="region of interest" description="Disordered" evidence="1">
    <location>
        <begin position="61"/>
        <end position="103"/>
    </location>
</feature>
<dbReference type="HOGENOM" id="CLU_145971_0_0_11"/>
<feature type="transmembrane region" description="Helical" evidence="2">
    <location>
        <begin position="31"/>
        <end position="53"/>
    </location>
</feature>
<accession>D0L6J6</accession>
<keyword evidence="2" id="KW-0812">Transmembrane</keyword>
<evidence type="ECO:0000256" key="1">
    <source>
        <dbReference type="SAM" id="MobiDB-lite"/>
    </source>
</evidence>
<gene>
    <name evidence="3" type="ordered locus">Gbro_4416</name>
</gene>
<dbReference type="eggNOG" id="ENOG5032EA0">
    <property type="taxonomic scope" value="Bacteria"/>
</dbReference>
<dbReference type="AlphaFoldDB" id="D0L6J6"/>
<keyword evidence="4" id="KW-1185">Reference proteome</keyword>